<keyword evidence="4" id="KW-1185">Reference proteome</keyword>
<dbReference type="Proteomes" id="UP001219518">
    <property type="component" value="Unassembled WGS sequence"/>
</dbReference>
<dbReference type="CDD" id="cd11615">
    <property type="entry name" value="SAF_NeuB_like"/>
    <property type="match status" value="1"/>
</dbReference>
<dbReference type="EMBL" id="JAHWGI010000376">
    <property type="protein sequence ID" value="KAK3914335.1"/>
    <property type="molecule type" value="Genomic_DNA"/>
</dbReference>
<evidence type="ECO:0000256" key="1">
    <source>
        <dbReference type="SAM" id="MobiDB-lite"/>
    </source>
</evidence>
<proteinExistence type="predicted"/>
<dbReference type="InterPro" id="IPR057736">
    <property type="entry name" value="SAF_PseI/NeuA/NeuB"/>
</dbReference>
<dbReference type="InterPro" id="IPR051690">
    <property type="entry name" value="PseI-like"/>
</dbReference>
<dbReference type="GO" id="GO:0016051">
    <property type="term" value="P:carbohydrate biosynthetic process"/>
    <property type="evidence" value="ECO:0007669"/>
    <property type="project" value="InterPro"/>
</dbReference>
<reference evidence="3" key="1">
    <citation type="submission" date="2021-07" db="EMBL/GenBank/DDBJ databases">
        <authorList>
            <person name="Catto M.A."/>
            <person name="Jacobson A."/>
            <person name="Kennedy G."/>
            <person name="Labadie P."/>
            <person name="Hunt B.G."/>
            <person name="Srinivasan R."/>
        </authorList>
    </citation>
    <scope>NUCLEOTIDE SEQUENCE</scope>
    <source>
        <strain evidence="3">PL_HMW_Pooled</strain>
        <tissue evidence="3">Head</tissue>
    </source>
</reference>
<comment type="caution">
    <text evidence="3">The sequence shown here is derived from an EMBL/GenBank/DDBJ whole genome shotgun (WGS) entry which is preliminary data.</text>
</comment>
<dbReference type="InterPro" id="IPR036732">
    <property type="entry name" value="AFP_Neu5c_C_sf"/>
</dbReference>
<dbReference type="AlphaFoldDB" id="A0AAE1H3N6"/>
<accession>A0AAE1H3N6</accession>
<dbReference type="InterPro" id="IPR013974">
    <property type="entry name" value="SAF"/>
</dbReference>
<reference evidence="3" key="2">
    <citation type="journal article" date="2023" name="BMC Genomics">
        <title>Pest status, molecular evolution, and epigenetic factors derived from the genome assembly of Frankliniella fusca, a thysanopteran phytovirus vector.</title>
        <authorList>
            <person name="Catto M.A."/>
            <person name="Labadie P.E."/>
            <person name="Jacobson A.L."/>
            <person name="Kennedy G.G."/>
            <person name="Srinivasan R."/>
            <person name="Hunt B.G."/>
        </authorList>
    </citation>
    <scope>NUCLEOTIDE SEQUENCE</scope>
    <source>
        <strain evidence="3">PL_HMW_Pooled</strain>
    </source>
</reference>
<gene>
    <name evidence="3" type="ORF">KUF71_023736</name>
</gene>
<dbReference type="Gene3D" id="3.20.20.70">
    <property type="entry name" value="Aldolase class I"/>
    <property type="match status" value="1"/>
</dbReference>
<dbReference type="SMART" id="SM00858">
    <property type="entry name" value="SAF"/>
    <property type="match status" value="1"/>
</dbReference>
<feature type="region of interest" description="Disordered" evidence="1">
    <location>
        <begin position="353"/>
        <end position="375"/>
    </location>
</feature>
<dbReference type="SUPFAM" id="SSF51569">
    <property type="entry name" value="Aldolase"/>
    <property type="match status" value="1"/>
</dbReference>
<dbReference type="SUPFAM" id="SSF51269">
    <property type="entry name" value="AFP III-like domain"/>
    <property type="match status" value="1"/>
</dbReference>
<dbReference type="Pfam" id="PF03102">
    <property type="entry name" value="NeuB"/>
    <property type="match status" value="1"/>
</dbReference>
<evidence type="ECO:0000313" key="4">
    <source>
        <dbReference type="Proteomes" id="UP001219518"/>
    </source>
</evidence>
<dbReference type="InterPro" id="IPR013132">
    <property type="entry name" value="PseI/NeuA/B-like_N"/>
</dbReference>
<dbReference type="PANTHER" id="PTHR42966">
    <property type="entry name" value="N-ACETYLNEURAMINATE SYNTHASE"/>
    <property type="match status" value="1"/>
</dbReference>
<evidence type="ECO:0000313" key="3">
    <source>
        <dbReference type="EMBL" id="KAK3914335.1"/>
    </source>
</evidence>
<protein>
    <submittedName>
        <fullName evidence="3">Sialic acid synthase</fullName>
    </submittedName>
</protein>
<dbReference type="GO" id="GO:0047444">
    <property type="term" value="F:N-acylneuraminate-9-phosphate synthase activity"/>
    <property type="evidence" value="ECO:0007669"/>
    <property type="project" value="TreeGrafter"/>
</dbReference>
<sequence length="375" mass="41434">MLNPANDIRLNSEKAITATGPCFIIAEIGQNHQGNFNMAKKLIRIAKDCGADCVKFQKSCLPSKFNRRALRRPYPGPNSWGDTYGAHKKYLEFSQEQFKELQDYAEQEVGIMFSASAMDEDSVVMLDHLGVPFIKVGSGDNCNLPLLQRAASTGRPLLVSTGMMNLRDLRKLHEHLTRMRARFALLHCVSSYPAPLEQLNLRVIPELRRIFPDTHIGYSGHELGVEASVAAVAAGARIVERHLTLDKTMKGTDHCCSLEPLELGRMVRSIRLVEAALGRPLKEVQPCEATCWLKLGKCLVAARDLSKGHTLAAEDLCVKVADPMGIPSNRFMDVIGKVMRNDRSFDDAILPEDLGMVSQGGDDADDPDPDPEPDD</sequence>
<dbReference type="InterPro" id="IPR006190">
    <property type="entry name" value="SAF_AFP_Neu5Ac"/>
</dbReference>
<name>A0AAE1H3N6_9NEOP</name>
<dbReference type="PROSITE" id="PS50844">
    <property type="entry name" value="AFP_LIKE"/>
    <property type="match status" value="1"/>
</dbReference>
<dbReference type="PANTHER" id="PTHR42966:SF1">
    <property type="entry name" value="SIALIC ACID SYNTHASE"/>
    <property type="match status" value="1"/>
</dbReference>
<dbReference type="Pfam" id="PF08666">
    <property type="entry name" value="SAF"/>
    <property type="match status" value="1"/>
</dbReference>
<evidence type="ECO:0000259" key="2">
    <source>
        <dbReference type="PROSITE" id="PS50844"/>
    </source>
</evidence>
<organism evidence="3 4">
    <name type="scientific">Frankliniella fusca</name>
    <dbReference type="NCBI Taxonomy" id="407009"/>
    <lineage>
        <taxon>Eukaryota</taxon>
        <taxon>Metazoa</taxon>
        <taxon>Ecdysozoa</taxon>
        <taxon>Arthropoda</taxon>
        <taxon>Hexapoda</taxon>
        <taxon>Insecta</taxon>
        <taxon>Pterygota</taxon>
        <taxon>Neoptera</taxon>
        <taxon>Paraneoptera</taxon>
        <taxon>Thysanoptera</taxon>
        <taxon>Terebrantia</taxon>
        <taxon>Thripoidea</taxon>
        <taxon>Thripidae</taxon>
        <taxon>Frankliniella</taxon>
    </lineage>
</organism>
<feature type="domain" description="AFP-like" evidence="2">
    <location>
        <begin position="298"/>
        <end position="357"/>
    </location>
</feature>
<feature type="compositionally biased region" description="Acidic residues" evidence="1">
    <location>
        <begin position="362"/>
        <end position="375"/>
    </location>
</feature>
<dbReference type="Gene3D" id="3.90.1210.10">
    <property type="entry name" value="Antifreeze-like/N-acetylneuraminic acid synthase C-terminal domain"/>
    <property type="match status" value="1"/>
</dbReference>
<dbReference type="InterPro" id="IPR013785">
    <property type="entry name" value="Aldolase_TIM"/>
</dbReference>